<dbReference type="Proteomes" id="UP000663834">
    <property type="component" value="Unassembled WGS sequence"/>
</dbReference>
<dbReference type="EMBL" id="CAJNOW010012512">
    <property type="protein sequence ID" value="CAF1610870.1"/>
    <property type="molecule type" value="Genomic_DNA"/>
</dbReference>
<dbReference type="EMBL" id="CAJOBJ010002823">
    <property type="protein sequence ID" value="CAF3942003.1"/>
    <property type="molecule type" value="Genomic_DNA"/>
</dbReference>
<evidence type="ECO:0000313" key="7">
    <source>
        <dbReference type="Proteomes" id="UP000663824"/>
    </source>
</evidence>
<sequence>MSNCIRQTDNITQSVSVALPQHEMVLQMNVSGPYFIGGFRLCLRGPGRKNSNYRLQALDACQFIYSLNNFGKPLFSLFAHKRSPLKLSITTARSMASQHSAQQNPSSAKQHRRLKLLVWRLGLASLKRRQRKQKRETVPCDLIFTSPYQSSSDVDIE</sequence>
<gene>
    <name evidence="5" type="ORF">BYL167_LOCUS29670</name>
    <name evidence="1" type="ORF">CJN711_LOCUS21655</name>
    <name evidence="4" type="ORF">GIL414_LOCUS8633</name>
    <name evidence="2" type="ORF">KQP761_LOCUS23355</name>
    <name evidence="3" type="ORF">MBJ925_LOCUS38487</name>
    <name evidence="6" type="ORF">SMN809_LOCUS38199</name>
</gene>
<reference evidence="3" key="1">
    <citation type="submission" date="2021-02" db="EMBL/GenBank/DDBJ databases">
        <authorList>
            <person name="Nowell W R."/>
        </authorList>
    </citation>
    <scope>NUCLEOTIDE SEQUENCE</scope>
</reference>
<dbReference type="AlphaFoldDB" id="A0A817ACU0"/>
<dbReference type="Proteomes" id="UP000681720">
    <property type="component" value="Unassembled WGS sequence"/>
</dbReference>
<organism evidence="3 7">
    <name type="scientific">Rotaria magnacalcarata</name>
    <dbReference type="NCBI Taxonomy" id="392030"/>
    <lineage>
        <taxon>Eukaryota</taxon>
        <taxon>Metazoa</taxon>
        <taxon>Spiralia</taxon>
        <taxon>Gnathifera</taxon>
        <taxon>Rotifera</taxon>
        <taxon>Eurotatoria</taxon>
        <taxon>Bdelloidea</taxon>
        <taxon>Philodinida</taxon>
        <taxon>Philodinidae</taxon>
        <taxon>Rotaria</taxon>
    </lineage>
</organism>
<evidence type="ECO:0000313" key="6">
    <source>
        <dbReference type="EMBL" id="CAF4579158.1"/>
    </source>
</evidence>
<protein>
    <submittedName>
        <fullName evidence="3">Uncharacterized protein</fullName>
    </submittedName>
</protein>
<dbReference type="EMBL" id="CAJOBI010099078">
    <property type="protein sequence ID" value="CAF4579158.1"/>
    <property type="molecule type" value="Genomic_DNA"/>
</dbReference>
<proteinExistence type="predicted"/>
<dbReference type="EMBL" id="CAJOBH010046234">
    <property type="protein sequence ID" value="CAF4355669.1"/>
    <property type="molecule type" value="Genomic_DNA"/>
</dbReference>
<evidence type="ECO:0000313" key="5">
    <source>
        <dbReference type="EMBL" id="CAF4355669.1"/>
    </source>
</evidence>
<dbReference type="Proteomes" id="UP000681967">
    <property type="component" value="Unassembled WGS sequence"/>
</dbReference>
<dbReference type="EMBL" id="CAJNRE010021562">
    <property type="protein sequence ID" value="CAF2259755.1"/>
    <property type="molecule type" value="Genomic_DNA"/>
</dbReference>
<accession>A0A817ACU0</accession>
<evidence type="ECO:0000313" key="4">
    <source>
        <dbReference type="EMBL" id="CAF3942003.1"/>
    </source>
</evidence>
<name>A0A817ACU0_9BILA</name>
<evidence type="ECO:0000313" key="1">
    <source>
        <dbReference type="EMBL" id="CAF1394806.1"/>
    </source>
</evidence>
<dbReference type="EMBL" id="CAJNOV010010145">
    <property type="protein sequence ID" value="CAF1394806.1"/>
    <property type="molecule type" value="Genomic_DNA"/>
</dbReference>
<dbReference type="OrthoDB" id="10049485at2759"/>
<evidence type="ECO:0000313" key="3">
    <source>
        <dbReference type="EMBL" id="CAF2259755.1"/>
    </source>
</evidence>
<comment type="caution">
    <text evidence="3">The sequence shown here is derived from an EMBL/GenBank/DDBJ whole genome shotgun (WGS) entry which is preliminary data.</text>
</comment>
<evidence type="ECO:0000313" key="2">
    <source>
        <dbReference type="EMBL" id="CAF1610870.1"/>
    </source>
</evidence>
<dbReference type="Proteomes" id="UP000663855">
    <property type="component" value="Unassembled WGS sequence"/>
</dbReference>
<dbReference type="Proteomes" id="UP000663824">
    <property type="component" value="Unassembled WGS sequence"/>
</dbReference>
<dbReference type="Proteomes" id="UP000676336">
    <property type="component" value="Unassembled WGS sequence"/>
</dbReference>